<dbReference type="SUPFAM" id="SSF57959">
    <property type="entry name" value="Leucine zipper domain"/>
    <property type="match status" value="1"/>
</dbReference>
<evidence type="ECO:0000313" key="2">
    <source>
        <dbReference type="EMBL" id="KXZ46911.1"/>
    </source>
</evidence>
<dbReference type="Proteomes" id="UP000075714">
    <property type="component" value="Unassembled WGS sequence"/>
</dbReference>
<dbReference type="Gene3D" id="1.20.5.170">
    <property type="match status" value="1"/>
</dbReference>
<organism evidence="2 3">
    <name type="scientific">Gonium pectorale</name>
    <name type="common">Green alga</name>
    <dbReference type="NCBI Taxonomy" id="33097"/>
    <lineage>
        <taxon>Eukaryota</taxon>
        <taxon>Viridiplantae</taxon>
        <taxon>Chlorophyta</taxon>
        <taxon>core chlorophytes</taxon>
        <taxon>Chlorophyceae</taxon>
        <taxon>CS clade</taxon>
        <taxon>Chlamydomonadales</taxon>
        <taxon>Volvocaceae</taxon>
        <taxon>Gonium</taxon>
    </lineage>
</organism>
<accession>A0A150GAN7</accession>
<dbReference type="GO" id="GO:0003700">
    <property type="term" value="F:DNA-binding transcription factor activity"/>
    <property type="evidence" value="ECO:0007669"/>
    <property type="project" value="InterPro"/>
</dbReference>
<dbReference type="OrthoDB" id="10614638at2759"/>
<protein>
    <recommendedName>
        <fullName evidence="4">BZIP domain-containing protein</fullName>
    </recommendedName>
</protein>
<dbReference type="AlphaFoldDB" id="A0A150GAN7"/>
<keyword evidence="3" id="KW-1185">Reference proteome</keyword>
<feature type="region of interest" description="Disordered" evidence="1">
    <location>
        <begin position="104"/>
        <end position="136"/>
    </location>
</feature>
<comment type="caution">
    <text evidence="2">The sequence shown here is derived from an EMBL/GenBank/DDBJ whole genome shotgun (WGS) entry which is preliminary data.</text>
</comment>
<feature type="region of interest" description="Disordered" evidence="1">
    <location>
        <begin position="24"/>
        <end position="51"/>
    </location>
</feature>
<name>A0A150GAN7_GONPE</name>
<feature type="compositionally biased region" description="Basic and acidic residues" evidence="1">
    <location>
        <begin position="104"/>
        <end position="117"/>
    </location>
</feature>
<evidence type="ECO:0008006" key="4">
    <source>
        <dbReference type="Google" id="ProtNLM"/>
    </source>
</evidence>
<feature type="compositionally biased region" description="Basic and acidic residues" evidence="1">
    <location>
        <begin position="42"/>
        <end position="51"/>
    </location>
</feature>
<proteinExistence type="predicted"/>
<evidence type="ECO:0000256" key="1">
    <source>
        <dbReference type="SAM" id="MobiDB-lite"/>
    </source>
</evidence>
<dbReference type="EMBL" id="LSYV01000040">
    <property type="protein sequence ID" value="KXZ46911.1"/>
    <property type="molecule type" value="Genomic_DNA"/>
</dbReference>
<dbReference type="InterPro" id="IPR046347">
    <property type="entry name" value="bZIP_sf"/>
</dbReference>
<sequence length="157" mass="17606">MQSASAFVGGAAAELELSAFGAHDDDQTGHLLGSVRSTANTKNRDAQRRFRQRQREVVAALEERLRQSEQQLAAVQREKRMIEQHNEMLLKQVHKYEADAAERLRLQEEEEQAREQRAAAGGARGGEDGEEDDEPYRPHLCCLCGSAIVQPQQLQVL</sequence>
<evidence type="ECO:0000313" key="3">
    <source>
        <dbReference type="Proteomes" id="UP000075714"/>
    </source>
</evidence>
<reference evidence="3" key="1">
    <citation type="journal article" date="2016" name="Nat. Commun.">
        <title>The Gonium pectorale genome demonstrates co-option of cell cycle regulation during the evolution of multicellularity.</title>
        <authorList>
            <person name="Hanschen E.R."/>
            <person name="Marriage T.N."/>
            <person name="Ferris P.J."/>
            <person name="Hamaji T."/>
            <person name="Toyoda A."/>
            <person name="Fujiyama A."/>
            <person name="Neme R."/>
            <person name="Noguchi H."/>
            <person name="Minakuchi Y."/>
            <person name="Suzuki M."/>
            <person name="Kawai-Toyooka H."/>
            <person name="Smith D.R."/>
            <person name="Sparks H."/>
            <person name="Anderson J."/>
            <person name="Bakaric R."/>
            <person name="Luria V."/>
            <person name="Karger A."/>
            <person name="Kirschner M.W."/>
            <person name="Durand P.M."/>
            <person name="Michod R.E."/>
            <person name="Nozaki H."/>
            <person name="Olson B.J."/>
        </authorList>
    </citation>
    <scope>NUCLEOTIDE SEQUENCE [LARGE SCALE GENOMIC DNA]</scope>
    <source>
        <strain evidence="3">NIES-2863</strain>
    </source>
</reference>
<gene>
    <name evidence="2" type="ORF">GPECTOR_39g405</name>
</gene>